<comment type="caution">
    <text evidence="2">The sequence shown here is derived from an EMBL/GenBank/DDBJ whole genome shotgun (WGS) entry which is preliminary data.</text>
</comment>
<sequence length="137" mass="16134">MSRQKQHGVFRRFFGSRLFLIIALIVLTLIALSFARAYYQDYKIRQQIAELREEVHQLEKRKLESMEILDYVTSDTFVEEKARTELNMKKSGENVVVISDPGLQEFSGRDIMQEPPDSQASADTPNPLKWWYYFTHN</sequence>
<evidence type="ECO:0008006" key="4">
    <source>
        <dbReference type="Google" id="ProtNLM"/>
    </source>
</evidence>
<dbReference type="EMBL" id="PFCB01000033">
    <property type="protein sequence ID" value="PIR73980.1"/>
    <property type="molecule type" value="Genomic_DNA"/>
</dbReference>
<dbReference type="InterPro" id="IPR007060">
    <property type="entry name" value="FtsL/DivIC"/>
</dbReference>
<evidence type="ECO:0000256" key="1">
    <source>
        <dbReference type="SAM" id="Coils"/>
    </source>
</evidence>
<dbReference type="Pfam" id="PF04977">
    <property type="entry name" value="DivIC"/>
    <property type="match status" value="1"/>
</dbReference>
<name>A0A2H0TP92_9BACT</name>
<gene>
    <name evidence="2" type="ORF">COU35_04985</name>
</gene>
<keyword evidence="1" id="KW-0175">Coiled coil</keyword>
<dbReference type="Proteomes" id="UP000230154">
    <property type="component" value="Unassembled WGS sequence"/>
</dbReference>
<dbReference type="AlphaFoldDB" id="A0A2H0TP92"/>
<reference evidence="3" key="1">
    <citation type="submission" date="2017-09" db="EMBL/GenBank/DDBJ databases">
        <title>Depth-based differentiation of microbial function through sediment-hosted aquifers and enrichment of novel symbionts in the deep terrestrial subsurface.</title>
        <authorList>
            <person name="Probst A.J."/>
            <person name="Ladd B."/>
            <person name="Jarett J.K."/>
            <person name="Geller-Mcgrath D.E."/>
            <person name="Sieber C.M.K."/>
            <person name="Emerson J.B."/>
            <person name="Anantharaman K."/>
            <person name="Thomas B.C."/>
            <person name="Malmstrom R."/>
            <person name="Stieglmeier M."/>
            <person name="Klingl A."/>
            <person name="Woyke T."/>
            <person name="Ryan C.M."/>
            <person name="Banfield J.F."/>
        </authorList>
    </citation>
    <scope>NUCLEOTIDE SEQUENCE [LARGE SCALE GENOMIC DNA]</scope>
</reference>
<evidence type="ECO:0000313" key="3">
    <source>
        <dbReference type="Proteomes" id="UP000230154"/>
    </source>
</evidence>
<evidence type="ECO:0000313" key="2">
    <source>
        <dbReference type="EMBL" id="PIR73980.1"/>
    </source>
</evidence>
<organism evidence="2 3">
    <name type="scientific">Candidatus Magasanikbacteria bacterium CG10_big_fil_rev_8_21_14_0_10_47_10</name>
    <dbReference type="NCBI Taxonomy" id="1974652"/>
    <lineage>
        <taxon>Bacteria</taxon>
        <taxon>Candidatus Magasanikiibacteriota</taxon>
    </lineage>
</organism>
<proteinExistence type="predicted"/>
<feature type="coiled-coil region" evidence="1">
    <location>
        <begin position="41"/>
        <end position="68"/>
    </location>
</feature>
<protein>
    <recommendedName>
        <fullName evidence="4">Septum formation initiator</fullName>
    </recommendedName>
</protein>
<accession>A0A2H0TP92</accession>